<dbReference type="GO" id="GO:0005886">
    <property type="term" value="C:plasma membrane"/>
    <property type="evidence" value="ECO:0007669"/>
    <property type="project" value="UniProtKB-SubCell"/>
</dbReference>
<evidence type="ECO:0000256" key="14">
    <source>
        <dbReference type="ARBA" id="ARBA00022989"/>
    </source>
</evidence>
<comment type="caution">
    <text evidence="21">The sequence shown here is derived from an EMBL/GenBank/DDBJ whole genome shotgun (WGS) entry which is preliminary data.</text>
</comment>
<evidence type="ECO:0000256" key="3">
    <source>
        <dbReference type="ARBA" id="ARBA00022475"/>
    </source>
</evidence>
<protein>
    <recommendedName>
        <fullName evidence="2">non-specific serine/threonine protein kinase</fullName>
        <ecNumber evidence="2">2.7.11.1</ecNumber>
    </recommendedName>
</protein>
<dbReference type="Proteomes" id="UP000238479">
    <property type="component" value="Chromosome 1"/>
</dbReference>
<dbReference type="InterPro" id="IPR051564">
    <property type="entry name" value="LRR_receptor-like_kinase"/>
</dbReference>
<sequence>MRSKYYLEVFQEAELLVEENVLVPEDKDLKNEEKKTLLESGETTIAVKVLNLVHRGASKSFAAECEALKNIRHRNLLKVLSGCSGFDYQGDDFKALVYEFMANGSLEEWLHPLQRIGVTNERPTSLMFSQRLNIAIDVSMALDYLHNHCETPIVHCDLKPSNVLLDDDMVGHVGDFGLVRFLPRTSGNQSSSVGVKGTIGYAPPEYGMGNEVWTQGDVYSFGILLLEMFTGKRPTDNMFQGTLNLHSFVRKALPKQVREIVDPALVPQNIEAEISAWIKIEDSLISILEVGVACSAELPRERLAIRDAMAEMCRIRNKLHANLM</sequence>
<evidence type="ECO:0000256" key="19">
    <source>
        <dbReference type="ARBA" id="ARBA00048679"/>
    </source>
</evidence>
<evidence type="ECO:0000256" key="2">
    <source>
        <dbReference type="ARBA" id="ARBA00012513"/>
    </source>
</evidence>
<evidence type="ECO:0000256" key="7">
    <source>
        <dbReference type="ARBA" id="ARBA00022679"/>
    </source>
</evidence>
<dbReference type="PROSITE" id="PS50011">
    <property type="entry name" value="PROTEIN_KINASE_DOM"/>
    <property type="match status" value="1"/>
</dbReference>
<evidence type="ECO:0000256" key="4">
    <source>
        <dbReference type="ARBA" id="ARBA00022527"/>
    </source>
</evidence>
<comment type="subcellular location">
    <subcellularLocation>
        <location evidence="1">Cell membrane</location>
        <topology evidence="1">Single-pass membrane protein</topology>
    </subcellularLocation>
</comment>
<dbReference type="AlphaFoldDB" id="A0A2P6SEG2"/>
<keyword evidence="7 21" id="KW-0808">Transferase</keyword>
<evidence type="ECO:0000256" key="16">
    <source>
        <dbReference type="ARBA" id="ARBA00023170"/>
    </source>
</evidence>
<dbReference type="InterPro" id="IPR008271">
    <property type="entry name" value="Ser/Thr_kinase_AS"/>
</dbReference>
<dbReference type="GO" id="GO:0005524">
    <property type="term" value="F:ATP binding"/>
    <property type="evidence" value="ECO:0007669"/>
    <property type="project" value="UniProtKB-KW"/>
</dbReference>
<keyword evidence="9" id="KW-0732">Signal</keyword>
<keyword evidence="14" id="KW-1133">Transmembrane helix</keyword>
<evidence type="ECO:0000256" key="5">
    <source>
        <dbReference type="ARBA" id="ARBA00022553"/>
    </source>
</evidence>
<evidence type="ECO:0000256" key="12">
    <source>
        <dbReference type="ARBA" id="ARBA00022777"/>
    </source>
</evidence>
<dbReference type="InterPro" id="IPR011009">
    <property type="entry name" value="Kinase-like_dom_sf"/>
</dbReference>
<evidence type="ECO:0000256" key="13">
    <source>
        <dbReference type="ARBA" id="ARBA00022840"/>
    </source>
</evidence>
<reference evidence="21 22" key="1">
    <citation type="journal article" date="2018" name="Nat. Genet.">
        <title>The Rosa genome provides new insights in the design of modern roses.</title>
        <authorList>
            <person name="Bendahmane M."/>
        </authorList>
    </citation>
    <scope>NUCLEOTIDE SEQUENCE [LARGE SCALE GENOMIC DNA]</scope>
    <source>
        <strain evidence="22">cv. Old Blush</strain>
    </source>
</reference>
<dbReference type="SMART" id="SM00220">
    <property type="entry name" value="S_TKc"/>
    <property type="match status" value="1"/>
</dbReference>
<evidence type="ECO:0000256" key="1">
    <source>
        <dbReference type="ARBA" id="ARBA00004162"/>
    </source>
</evidence>
<dbReference type="Pfam" id="PF07714">
    <property type="entry name" value="PK_Tyr_Ser-Thr"/>
    <property type="match status" value="1"/>
</dbReference>
<dbReference type="PANTHER" id="PTHR48055">
    <property type="entry name" value="LEUCINE-RICH REPEAT RECEPTOR PROTEIN KINASE EMS1"/>
    <property type="match status" value="1"/>
</dbReference>
<name>A0A2P6SEG2_ROSCH</name>
<keyword evidence="6" id="KW-0433">Leucine-rich repeat</keyword>
<dbReference type="EMBL" id="PDCK01000039">
    <property type="protein sequence ID" value="PRQ57055.1"/>
    <property type="molecule type" value="Genomic_DNA"/>
</dbReference>
<evidence type="ECO:0000256" key="6">
    <source>
        <dbReference type="ARBA" id="ARBA00022614"/>
    </source>
</evidence>
<dbReference type="InterPro" id="IPR000719">
    <property type="entry name" value="Prot_kinase_dom"/>
</dbReference>
<dbReference type="OMA" id="QENEARC"/>
<evidence type="ECO:0000256" key="10">
    <source>
        <dbReference type="ARBA" id="ARBA00022737"/>
    </source>
</evidence>
<dbReference type="EC" id="2.7.11.1" evidence="2"/>
<keyword evidence="3" id="KW-1003">Cell membrane</keyword>
<dbReference type="FunFam" id="1.10.510.10:FF:000358">
    <property type="entry name" value="Putative leucine-rich repeat receptor-like serine/threonine-protein kinase"/>
    <property type="match status" value="1"/>
</dbReference>
<keyword evidence="17" id="KW-0325">Glycoprotein</keyword>
<dbReference type="Gene3D" id="1.10.510.10">
    <property type="entry name" value="Transferase(Phosphotransferase) domain 1"/>
    <property type="match status" value="1"/>
</dbReference>
<evidence type="ECO:0000256" key="8">
    <source>
        <dbReference type="ARBA" id="ARBA00022692"/>
    </source>
</evidence>
<keyword evidence="4" id="KW-0723">Serine/threonine-protein kinase</keyword>
<evidence type="ECO:0000256" key="9">
    <source>
        <dbReference type="ARBA" id="ARBA00022729"/>
    </source>
</evidence>
<accession>A0A2P6SEG2</accession>
<evidence type="ECO:0000313" key="21">
    <source>
        <dbReference type="EMBL" id="PRQ57055.1"/>
    </source>
</evidence>
<evidence type="ECO:0000256" key="18">
    <source>
        <dbReference type="ARBA" id="ARBA00047899"/>
    </source>
</evidence>
<dbReference type="SUPFAM" id="SSF56112">
    <property type="entry name" value="Protein kinase-like (PK-like)"/>
    <property type="match status" value="1"/>
</dbReference>
<keyword evidence="11" id="KW-0547">Nucleotide-binding</keyword>
<evidence type="ECO:0000259" key="20">
    <source>
        <dbReference type="PROSITE" id="PS50011"/>
    </source>
</evidence>
<comment type="catalytic activity">
    <reaction evidence="19">
        <text>L-seryl-[protein] + ATP = O-phospho-L-seryl-[protein] + ADP + H(+)</text>
        <dbReference type="Rhea" id="RHEA:17989"/>
        <dbReference type="Rhea" id="RHEA-COMP:9863"/>
        <dbReference type="Rhea" id="RHEA-COMP:11604"/>
        <dbReference type="ChEBI" id="CHEBI:15378"/>
        <dbReference type="ChEBI" id="CHEBI:29999"/>
        <dbReference type="ChEBI" id="CHEBI:30616"/>
        <dbReference type="ChEBI" id="CHEBI:83421"/>
        <dbReference type="ChEBI" id="CHEBI:456216"/>
        <dbReference type="EC" id="2.7.11.1"/>
    </reaction>
</comment>
<evidence type="ECO:0000256" key="15">
    <source>
        <dbReference type="ARBA" id="ARBA00023136"/>
    </source>
</evidence>
<gene>
    <name evidence="21" type="ORF">RchiOBHm_Chr1g0344081</name>
</gene>
<dbReference type="Gramene" id="PRQ57055">
    <property type="protein sequence ID" value="PRQ57055"/>
    <property type="gene ID" value="RchiOBHm_Chr1g0344081"/>
</dbReference>
<keyword evidence="8" id="KW-0812">Transmembrane</keyword>
<keyword evidence="16" id="KW-0675">Receptor</keyword>
<comment type="catalytic activity">
    <reaction evidence="18">
        <text>L-threonyl-[protein] + ATP = O-phospho-L-threonyl-[protein] + ADP + H(+)</text>
        <dbReference type="Rhea" id="RHEA:46608"/>
        <dbReference type="Rhea" id="RHEA-COMP:11060"/>
        <dbReference type="Rhea" id="RHEA-COMP:11605"/>
        <dbReference type="ChEBI" id="CHEBI:15378"/>
        <dbReference type="ChEBI" id="CHEBI:30013"/>
        <dbReference type="ChEBI" id="CHEBI:30616"/>
        <dbReference type="ChEBI" id="CHEBI:61977"/>
        <dbReference type="ChEBI" id="CHEBI:456216"/>
        <dbReference type="EC" id="2.7.11.1"/>
    </reaction>
</comment>
<evidence type="ECO:0000256" key="17">
    <source>
        <dbReference type="ARBA" id="ARBA00023180"/>
    </source>
</evidence>
<keyword evidence="5" id="KW-0597">Phosphoprotein</keyword>
<keyword evidence="12" id="KW-0418">Kinase</keyword>
<dbReference type="PANTHER" id="PTHR48055:SF55">
    <property type="entry name" value="PROTEIN KINASE DOMAIN-CONTAINING PROTEIN"/>
    <property type="match status" value="1"/>
</dbReference>
<dbReference type="PROSITE" id="PS00108">
    <property type="entry name" value="PROTEIN_KINASE_ST"/>
    <property type="match status" value="1"/>
</dbReference>
<keyword evidence="22" id="KW-1185">Reference proteome</keyword>
<keyword evidence="13" id="KW-0067">ATP-binding</keyword>
<evidence type="ECO:0000313" key="22">
    <source>
        <dbReference type="Proteomes" id="UP000238479"/>
    </source>
</evidence>
<dbReference type="Gene3D" id="3.30.200.20">
    <property type="entry name" value="Phosphorylase Kinase, domain 1"/>
    <property type="match status" value="1"/>
</dbReference>
<keyword evidence="15" id="KW-0472">Membrane</keyword>
<keyword evidence="10" id="KW-0677">Repeat</keyword>
<proteinExistence type="predicted"/>
<dbReference type="InterPro" id="IPR001245">
    <property type="entry name" value="Ser-Thr/Tyr_kinase_cat_dom"/>
</dbReference>
<organism evidence="21 22">
    <name type="scientific">Rosa chinensis</name>
    <name type="common">China rose</name>
    <dbReference type="NCBI Taxonomy" id="74649"/>
    <lineage>
        <taxon>Eukaryota</taxon>
        <taxon>Viridiplantae</taxon>
        <taxon>Streptophyta</taxon>
        <taxon>Embryophyta</taxon>
        <taxon>Tracheophyta</taxon>
        <taxon>Spermatophyta</taxon>
        <taxon>Magnoliopsida</taxon>
        <taxon>eudicotyledons</taxon>
        <taxon>Gunneridae</taxon>
        <taxon>Pentapetalae</taxon>
        <taxon>rosids</taxon>
        <taxon>fabids</taxon>
        <taxon>Rosales</taxon>
        <taxon>Rosaceae</taxon>
        <taxon>Rosoideae</taxon>
        <taxon>Rosoideae incertae sedis</taxon>
        <taxon>Rosa</taxon>
    </lineage>
</organism>
<feature type="domain" description="Protein kinase" evidence="20">
    <location>
        <begin position="1"/>
        <end position="323"/>
    </location>
</feature>
<dbReference type="GO" id="GO:0004674">
    <property type="term" value="F:protein serine/threonine kinase activity"/>
    <property type="evidence" value="ECO:0007669"/>
    <property type="project" value="UniProtKB-KW"/>
</dbReference>
<evidence type="ECO:0000256" key="11">
    <source>
        <dbReference type="ARBA" id="ARBA00022741"/>
    </source>
</evidence>